<dbReference type="Gene3D" id="3.40.50.10810">
    <property type="entry name" value="Tandem AAA-ATPase domain"/>
    <property type="match status" value="1"/>
</dbReference>
<dbReference type="PANTHER" id="PTHR45766">
    <property type="entry name" value="DNA ANNEALING HELICASE AND ENDONUCLEASE ZRANB3 FAMILY MEMBER"/>
    <property type="match status" value="1"/>
</dbReference>
<proteinExistence type="predicted"/>
<name>A0A3L0W546_ECOLX</name>
<dbReference type="InterPro" id="IPR049730">
    <property type="entry name" value="SNF2/RAD54-like_C"/>
</dbReference>
<gene>
    <name evidence="7" type="ORF">D9F05_22835</name>
</gene>
<protein>
    <submittedName>
        <fullName evidence="7">DEAD/DEAH box helicase</fullName>
    </submittedName>
</protein>
<dbReference type="SMART" id="SM00490">
    <property type="entry name" value="HELICc"/>
    <property type="match status" value="1"/>
</dbReference>
<keyword evidence="1" id="KW-0547">Nucleotide-binding</keyword>
<accession>A0A3L0W546</accession>
<evidence type="ECO:0000313" key="7">
    <source>
        <dbReference type="EMBL" id="MHO07126.1"/>
    </source>
</evidence>
<dbReference type="GO" id="GO:0005524">
    <property type="term" value="F:ATP binding"/>
    <property type="evidence" value="ECO:0007669"/>
    <property type="project" value="UniProtKB-KW"/>
</dbReference>
<sequence>MNEHNFAPGMRVVIRDAEWRIRRADNSGDGGHLLTCDGISELVRGKEGLFLTKLEQKIEILDPAKTKLVEDDSANYQAAQLYIESQLRQRVPTDNLVHFGHRAAMDSMPFQLDPTSMALAQPRQRILIADAVGLGKTLEAGILVSELIRRGRGKRILVLAVKSMLTQFQKEFWSRFAIPLTRLDSAGLQRVRNRIPTNHNPFHYFDKTIISIDTLKQDIEYRHHLENAWWDIIVIDEAHNVAERGTSSLRSKLAKLLAGRSDTLIMLSATPHDGKPESFASLMNMLDPTAIANPQEYEYSDFADKNLVVRRFKKDVKDQMVGEFPERQISALKRKASAAEEEVYRRLVESKLRDDDDDDTPATKGRLFKVTLEKALFSSPMACASVVANRLKRLESRKEINSQSQINELQSLLAALNNVDASQFSKYQLLLETIRADLQWKANKSDDRLVIFTESIKTLEFLANQLQADLKLKDDQLATLRGDQGDTVLMDTVEAFGKEQSPLRLLICSDVASEGINLHHLSHKMIHFDIPWSLMVFQQRNGRIDRYGQKQVPQIRYLLTEAAEAQINGDMRVLEVLINKDEQAQINIGDSSEFTGKYTQEEEEQQVTDFMMRDDDGASLFEALLNSNVTQSPEHDLLGALASGVSSDSTTATASDTSLFASEQAYCEKALGFLKTIGKTSGQTIQYDTLPDGTLSLVAPEELRRRFAQLPPEITPENWELYLSQDKQVITEAITRSRGEQHAWPSVHYLWQINPVVQWLDDKMQAAFGRHQAPVIRLSHTLSPDEDHFILSGLFPNRKSHPMVNPWLVVSFNREAFTGSVPFAQFVADHPQLAGKLSNAGGLQRNHERQQQLLEAAINHAKEVFVHERNAFEEQINQRLTEQLEKLDVLKGRQLKQLDLDFADNKQLESVKQNRKEQRQREIEHNFESYLEWIQDTMTTEKEPYIQLIAVITGAEG</sequence>
<reference evidence="7" key="1">
    <citation type="submission" date="2018-10" db="EMBL/GenBank/DDBJ databases">
        <authorList>
            <consortium name="NARMS: The National Antimicrobial Resistance Monitoring System"/>
        </authorList>
    </citation>
    <scope>NUCLEOTIDE SEQUENCE [LARGE SCALE GENOMIC DNA]</scope>
    <source>
        <strain evidence="7">CVM N17EC0388</strain>
    </source>
</reference>
<dbReference type="SUPFAM" id="SSF52540">
    <property type="entry name" value="P-loop containing nucleoside triphosphate hydrolases"/>
    <property type="match status" value="2"/>
</dbReference>
<dbReference type="SMART" id="SM00487">
    <property type="entry name" value="DEXDc"/>
    <property type="match status" value="1"/>
</dbReference>
<evidence type="ECO:0000256" key="3">
    <source>
        <dbReference type="ARBA" id="ARBA00022806"/>
    </source>
</evidence>
<dbReference type="PROSITE" id="PS51192">
    <property type="entry name" value="HELICASE_ATP_BIND_1"/>
    <property type="match status" value="1"/>
</dbReference>
<keyword evidence="4" id="KW-0067">ATP-binding</keyword>
<evidence type="ECO:0000256" key="1">
    <source>
        <dbReference type="ARBA" id="ARBA00022741"/>
    </source>
</evidence>
<dbReference type="InterPro" id="IPR038718">
    <property type="entry name" value="SNF2-like_sf"/>
</dbReference>
<dbReference type="InterPro" id="IPR027417">
    <property type="entry name" value="P-loop_NTPase"/>
</dbReference>
<dbReference type="PANTHER" id="PTHR45766:SF6">
    <property type="entry name" value="SWI_SNF-RELATED MATRIX-ASSOCIATED ACTIN-DEPENDENT REGULATOR OF CHROMATIN SUBFAMILY A-LIKE PROTEIN 1"/>
    <property type="match status" value="1"/>
</dbReference>
<evidence type="ECO:0000256" key="2">
    <source>
        <dbReference type="ARBA" id="ARBA00022801"/>
    </source>
</evidence>
<dbReference type="InterPro" id="IPR057342">
    <property type="entry name" value="DEXDc_RapA"/>
</dbReference>
<keyword evidence="3 7" id="KW-0347">Helicase</keyword>
<dbReference type="InterPro" id="IPR001650">
    <property type="entry name" value="Helicase_C-like"/>
</dbReference>
<keyword evidence="2" id="KW-0378">Hydrolase</keyword>
<dbReference type="PROSITE" id="PS51194">
    <property type="entry name" value="HELICASE_CTER"/>
    <property type="match status" value="1"/>
</dbReference>
<dbReference type="InterPro" id="IPR014001">
    <property type="entry name" value="Helicase_ATP-bd"/>
</dbReference>
<dbReference type="Pfam" id="PF00176">
    <property type="entry name" value="SNF2-rel_dom"/>
    <property type="match status" value="1"/>
</dbReference>
<dbReference type="Pfam" id="PF00271">
    <property type="entry name" value="Helicase_C"/>
    <property type="match status" value="1"/>
</dbReference>
<comment type="caution">
    <text evidence="7">The sequence shown here is derived from an EMBL/GenBank/DDBJ whole genome shotgun (WGS) entry which is preliminary data.</text>
</comment>
<dbReference type="GO" id="GO:0004386">
    <property type="term" value="F:helicase activity"/>
    <property type="evidence" value="ECO:0007669"/>
    <property type="project" value="UniProtKB-KW"/>
</dbReference>
<evidence type="ECO:0000259" key="6">
    <source>
        <dbReference type="PROSITE" id="PS51194"/>
    </source>
</evidence>
<dbReference type="EMBL" id="RNRV01000077">
    <property type="protein sequence ID" value="MHO07126.1"/>
    <property type="molecule type" value="Genomic_DNA"/>
</dbReference>
<feature type="domain" description="Helicase C-terminal" evidence="6">
    <location>
        <begin position="437"/>
        <end position="605"/>
    </location>
</feature>
<organism evidence="7">
    <name type="scientific">Escherichia coli</name>
    <dbReference type="NCBI Taxonomy" id="562"/>
    <lineage>
        <taxon>Bacteria</taxon>
        <taxon>Pseudomonadati</taxon>
        <taxon>Pseudomonadota</taxon>
        <taxon>Gammaproteobacteria</taxon>
        <taxon>Enterobacterales</taxon>
        <taxon>Enterobacteriaceae</taxon>
        <taxon>Escherichia</taxon>
    </lineage>
</organism>
<evidence type="ECO:0000256" key="4">
    <source>
        <dbReference type="ARBA" id="ARBA00022840"/>
    </source>
</evidence>
<feature type="domain" description="Helicase ATP-binding" evidence="5">
    <location>
        <begin position="117"/>
        <end position="289"/>
    </location>
</feature>
<dbReference type="CDD" id="cd18011">
    <property type="entry name" value="DEXDc_RapA"/>
    <property type="match status" value="1"/>
</dbReference>
<dbReference type="InterPro" id="IPR000330">
    <property type="entry name" value="SNF2_N"/>
</dbReference>
<dbReference type="CDD" id="cd18793">
    <property type="entry name" value="SF2_C_SNF"/>
    <property type="match status" value="1"/>
</dbReference>
<dbReference type="Gene3D" id="3.40.50.300">
    <property type="entry name" value="P-loop containing nucleotide triphosphate hydrolases"/>
    <property type="match status" value="1"/>
</dbReference>
<dbReference type="GO" id="GO:0016787">
    <property type="term" value="F:hydrolase activity"/>
    <property type="evidence" value="ECO:0007669"/>
    <property type="project" value="UniProtKB-KW"/>
</dbReference>
<dbReference type="AlphaFoldDB" id="A0A3L0W546"/>
<evidence type="ECO:0000259" key="5">
    <source>
        <dbReference type="PROSITE" id="PS51192"/>
    </source>
</evidence>